<proteinExistence type="predicted"/>
<dbReference type="AlphaFoldDB" id="A0A644ZGL9"/>
<comment type="caution">
    <text evidence="1">The sequence shown here is derived from an EMBL/GenBank/DDBJ whole genome shotgun (WGS) entry which is preliminary data.</text>
</comment>
<reference evidence="1" key="1">
    <citation type="submission" date="2019-08" db="EMBL/GenBank/DDBJ databases">
        <authorList>
            <person name="Kucharzyk K."/>
            <person name="Murdoch R.W."/>
            <person name="Higgins S."/>
            <person name="Loffler F."/>
        </authorList>
    </citation>
    <scope>NUCLEOTIDE SEQUENCE</scope>
</reference>
<dbReference type="Gene3D" id="3.90.190.20">
    <property type="entry name" value="Mur ligase, C-terminal domain"/>
    <property type="match status" value="1"/>
</dbReference>
<name>A0A644ZGL9_9ZZZZ</name>
<dbReference type="SUPFAM" id="SSF53244">
    <property type="entry name" value="MurD-like peptide ligases, peptide-binding domain"/>
    <property type="match status" value="1"/>
</dbReference>
<protein>
    <submittedName>
        <fullName evidence="1">Uncharacterized protein</fullName>
    </submittedName>
</protein>
<gene>
    <name evidence="1" type="ORF">SDC9_83598</name>
</gene>
<accession>A0A644ZGL9</accession>
<dbReference type="GO" id="GO:0016881">
    <property type="term" value="F:acid-amino acid ligase activity"/>
    <property type="evidence" value="ECO:0007669"/>
    <property type="project" value="InterPro"/>
</dbReference>
<dbReference type="InterPro" id="IPR036615">
    <property type="entry name" value="Mur_ligase_C_dom_sf"/>
</dbReference>
<organism evidence="1">
    <name type="scientific">bioreactor metagenome</name>
    <dbReference type="NCBI Taxonomy" id="1076179"/>
    <lineage>
        <taxon>unclassified sequences</taxon>
        <taxon>metagenomes</taxon>
        <taxon>ecological metagenomes</taxon>
    </lineage>
</organism>
<sequence>MVMGVMADKDYDDMIRTMAPFAKEFVAVTPESERALPSRALCERIAELTGLPARSGGDVKSGVAMAMDGKGPEDIVCAFGSLYQVGEVRAYFGRTD</sequence>
<dbReference type="EMBL" id="VSSQ01007793">
    <property type="protein sequence ID" value="MPM36994.1"/>
    <property type="molecule type" value="Genomic_DNA"/>
</dbReference>
<evidence type="ECO:0000313" key="1">
    <source>
        <dbReference type="EMBL" id="MPM36994.1"/>
    </source>
</evidence>